<dbReference type="EMBL" id="JBBWWQ010000021">
    <property type="protein sequence ID" value="KAK8913735.1"/>
    <property type="molecule type" value="Genomic_DNA"/>
</dbReference>
<sequence length="314" mass="34410">MVREKRAAESQARCSKEEVRRQGCRADREDDFLEKIIILLSERVATHLLTHSSLQSSPCRLFSDPSSVVPSGLFSTSSVANYSVGPSGSISFVDRSQVGAAFSDRCNSLSGRAIVTFNYLQPPGSLISSVHRPLFCHRGARLARLRGCAAGLPSGRLTSGGPPARPLLLSRCREAGWLEALQFNLLSHELPAALHLEFWIVHRISSPQVLIAQFPLTSFAPAMSGGMESTSPRPECAKQALDLLNCAAEPDFDQEKCIRFLAALRNCIQDKEEFKPFTKMQTPESQSTLKSGPRLPAFCSVPRLYQQPSPNQGL</sequence>
<accession>A0AAP0ASJ3</accession>
<dbReference type="Proteomes" id="UP001418222">
    <property type="component" value="Unassembled WGS sequence"/>
</dbReference>
<dbReference type="Gene3D" id="1.10.287.1130">
    <property type="entry name" value="CytochromE C oxidase copper chaperone"/>
    <property type="match status" value="1"/>
</dbReference>
<protein>
    <recommendedName>
        <fullName evidence="3">CHCH domain-containing protein</fullName>
    </recommendedName>
</protein>
<organism evidence="1 2">
    <name type="scientific">Platanthera zijinensis</name>
    <dbReference type="NCBI Taxonomy" id="2320716"/>
    <lineage>
        <taxon>Eukaryota</taxon>
        <taxon>Viridiplantae</taxon>
        <taxon>Streptophyta</taxon>
        <taxon>Embryophyta</taxon>
        <taxon>Tracheophyta</taxon>
        <taxon>Spermatophyta</taxon>
        <taxon>Magnoliopsida</taxon>
        <taxon>Liliopsida</taxon>
        <taxon>Asparagales</taxon>
        <taxon>Orchidaceae</taxon>
        <taxon>Orchidoideae</taxon>
        <taxon>Orchideae</taxon>
        <taxon>Orchidinae</taxon>
        <taxon>Platanthera</taxon>
    </lineage>
</organism>
<gene>
    <name evidence="1" type="ORF">KSP39_PZI024376</name>
</gene>
<evidence type="ECO:0008006" key="3">
    <source>
        <dbReference type="Google" id="ProtNLM"/>
    </source>
</evidence>
<dbReference type="PANTHER" id="PTHR37750">
    <property type="entry name" value="COX19-LIKE CHCH FAMILY PROTEIN"/>
    <property type="match status" value="1"/>
</dbReference>
<reference evidence="1 2" key="1">
    <citation type="journal article" date="2022" name="Nat. Plants">
        <title>Genomes of leafy and leafless Platanthera orchids illuminate the evolution of mycoheterotrophy.</title>
        <authorList>
            <person name="Li M.H."/>
            <person name="Liu K.W."/>
            <person name="Li Z."/>
            <person name="Lu H.C."/>
            <person name="Ye Q.L."/>
            <person name="Zhang D."/>
            <person name="Wang J.Y."/>
            <person name="Li Y.F."/>
            <person name="Zhong Z.M."/>
            <person name="Liu X."/>
            <person name="Yu X."/>
            <person name="Liu D.K."/>
            <person name="Tu X.D."/>
            <person name="Liu B."/>
            <person name="Hao Y."/>
            <person name="Liao X.Y."/>
            <person name="Jiang Y.T."/>
            <person name="Sun W.H."/>
            <person name="Chen J."/>
            <person name="Chen Y.Q."/>
            <person name="Ai Y."/>
            <person name="Zhai J.W."/>
            <person name="Wu S.S."/>
            <person name="Zhou Z."/>
            <person name="Hsiao Y.Y."/>
            <person name="Wu W.L."/>
            <person name="Chen Y.Y."/>
            <person name="Lin Y.F."/>
            <person name="Hsu J.L."/>
            <person name="Li C.Y."/>
            <person name="Wang Z.W."/>
            <person name="Zhao X."/>
            <person name="Zhong W.Y."/>
            <person name="Ma X.K."/>
            <person name="Ma L."/>
            <person name="Huang J."/>
            <person name="Chen G.Z."/>
            <person name="Huang M.Z."/>
            <person name="Huang L."/>
            <person name="Peng D.H."/>
            <person name="Luo Y.B."/>
            <person name="Zou S.Q."/>
            <person name="Chen S.P."/>
            <person name="Lan S."/>
            <person name="Tsai W.C."/>
            <person name="Van de Peer Y."/>
            <person name="Liu Z.J."/>
        </authorList>
    </citation>
    <scope>NUCLEOTIDE SEQUENCE [LARGE SCALE GENOMIC DNA]</scope>
    <source>
        <strain evidence="1">Lor287</strain>
    </source>
</reference>
<keyword evidence="2" id="KW-1185">Reference proteome</keyword>
<proteinExistence type="predicted"/>
<dbReference type="PANTHER" id="PTHR37750:SF1">
    <property type="entry name" value="COX19-LIKE CHCH FAMILY PROTEIN"/>
    <property type="match status" value="1"/>
</dbReference>
<evidence type="ECO:0000313" key="2">
    <source>
        <dbReference type="Proteomes" id="UP001418222"/>
    </source>
</evidence>
<name>A0AAP0ASJ3_9ASPA</name>
<dbReference type="InterPro" id="IPR009069">
    <property type="entry name" value="Cys_alpha_HP_mot_SF"/>
</dbReference>
<dbReference type="AlphaFoldDB" id="A0AAP0ASJ3"/>
<evidence type="ECO:0000313" key="1">
    <source>
        <dbReference type="EMBL" id="KAK8913735.1"/>
    </source>
</evidence>
<comment type="caution">
    <text evidence="1">The sequence shown here is derived from an EMBL/GenBank/DDBJ whole genome shotgun (WGS) entry which is preliminary data.</text>
</comment>
<dbReference type="SUPFAM" id="SSF47072">
    <property type="entry name" value="Cysteine alpha-hairpin motif"/>
    <property type="match status" value="1"/>
</dbReference>